<dbReference type="GeneID" id="80539652"/>
<gene>
    <name evidence="2" type="primary">SH (U2)</name>
</gene>
<organism evidence="2 3">
    <name type="scientific">Boteke virus</name>
    <dbReference type="NCBI Taxonomy" id="864698"/>
    <lineage>
        <taxon>Viruses</taxon>
        <taxon>Riboviria</taxon>
        <taxon>Orthornavirae</taxon>
        <taxon>Negarnaviricota</taxon>
        <taxon>Haploviricotina</taxon>
        <taxon>Monjiviricetes</taxon>
        <taxon>Mononegavirales</taxon>
        <taxon>Rhabdoviridae</taxon>
        <taxon>Alpharhabdovirinae</taxon>
        <taxon>Sunrhavirus</taxon>
        <taxon>Sunrhavirus boteke</taxon>
    </lineage>
</organism>
<name>A0AAE9BMR5_9RHAB</name>
<protein>
    <recommendedName>
        <fullName evidence="4">Small hydrophobic protein</fullName>
    </recommendedName>
</protein>
<keyword evidence="1" id="KW-1133">Transmembrane helix</keyword>
<dbReference type="RefSeq" id="YP_010800980.1">
    <property type="nucleotide sequence ID" value="NC_076931.1"/>
</dbReference>
<evidence type="ECO:0000313" key="2">
    <source>
        <dbReference type="EMBL" id="UAU42843.1"/>
    </source>
</evidence>
<feature type="transmembrane region" description="Helical" evidence="1">
    <location>
        <begin position="29"/>
        <end position="48"/>
    </location>
</feature>
<evidence type="ECO:0000313" key="3">
    <source>
        <dbReference type="Proteomes" id="UP000830446"/>
    </source>
</evidence>
<keyword evidence="3" id="KW-1185">Reference proteome</keyword>
<reference evidence="2" key="1">
    <citation type="submission" date="2021-01" db="EMBL/GenBank/DDBJ databases">
        <title>Genome characterization of three insect rhabdoviruses from Malaysia and Central Africa.</title>
        <authorList>
            <person name="Luo D."/>
            <person name="Zhou Z."/>
            <person name="Ge X."/>
            <person name="Shi Z."/>
            <person name="Bourhy H."/>
            <person name="Marc G."/>
            <person name="Dacheux L."/>
        </authorList>
    </citation>
    <scope>NUCLEOTIDE SEQUENCE</scope>
    <source>
        <strain evidence="2">0417RCA</strain>
    </source>
</reference>
<sequence length="73" mass="8642">MILLLILGLLTLLFKRKVAIFVISYTLGYYNLFGDVINYATFLCWYLLYHLPIKWFGSGMEEAFKIYFEETAE</sequence>
<keyword evidence="1" id="KW-0472">Membrane</keyword>
<dbReference type="Proteomes" id="UP000830446">
    <property type="component" value="Segment"/>
</dbReference>
<evidence type="ECO:0000256" key="1">
    <source>
        <dbReference type="SAM" id="Phobius"/>
    </source>
</evidence>
<dbReference type="EMBL" id="MW491753">
    <property type="protein sequence ID" value="UAU42843.1"/>
    <property type="molecule type" value="Viral_cRNA"/>
</dbReference>
<evidence type="ECO:0008006" key="4">
    <source>
        <dbReference type="Google" id="ProtNLM"/>
    </source>
</evidence>
<accession>A0AAE9BMR5</accession>
<proteinExistence type="predicted"/>
<dbReference type="KEGG" id="vg:80539652"/>
<keyword evidence="1" id="KW-0812">Transmembrane</keyword>